<keyword evidence="3" id="KW-1185">Reference proteome</keyword>
<protein>
    <recommendedName>
        <fullName evidence="1">F-box domain-containing protein</fullName>
    </recommendedName>
</protein>
<dbReference type="PROSITE" id="PS50181">
    <property type="entry name" value="FBOX"/>
    <property type="match status" value="1"/>
</dbReference>
<evidence type="ECO:0000259" key="1">
    <source>
        <dbReference type="PROSITE" id="PS50181"/>
    </source>
</evidence>
<dbReference type="PANTHER" id="PTHR23015:SF4">
    <property type="entry name" value="DUF38 DOMAIN-CONTAINING PROTEIN-RELATED"/>
    <property type="match status" value="1"/>
</dbReference>
<dbReference type="GO" id="GO:0045087">
    <property type="term" value="P:innate immune response"/>
    <property type="evidence" value="ECO:0007669"/>
    <property type="project" value="TreeGrafter"/>
</dbReference>
<dbReference type="Pfam" id="PF01827">
    <property type="entry name" value="FTH"/>
    <property type="match status" value="1"/>
</dbReference>
<dbReference type="STRING" id="135651.G0MW06"/>
<gene>
    <name evidence="2" type="ORF">CAEBREN_06559</name>
</gene>
<dbReference type="SUPFAM" id="SSF81383">
    <property type="entry name" value="F-box domain"/>
    <property type="match status" value="1"/>
</dbReference>
<dbReference type="InterPro" id="IPR001810">
    <property type="entry name" value="F-box_dom"/>
</dbReference>
<dbReference type="PANTHER" id="PTHR23015">
    <property type="entry name" value="UNCHARACTERIZED C.ELEGANS PROTEIN"/>
    <property type="match status" value="1"/>
</dbReference>
<dbReference type="CDD" id="cd22150">
    <property type="entry name" value="F-box_CeFBXA-like"/>
    <property type="match status" value="1"/>
</dbReference>
<dbReference type="InterPro" id="IPR040161">
    <property type="entry name" value="FB224"/>
</dbReference>
<dbReference type="HOGENOM" id="CLU_073170_0_0_1"/>
<dbReference type="AlphaFoldDB" id="G0MW06"/>
<evidence type="ECO:0000313" key="3">
    <source>
        <dbReference type="Proteomes" id="UP000008068"/>
    </source>
</evidence>
<dbReference type="InParanoid" id="G0MW06"/>
<dbReference type="OrthoDB" id="5879322at2759"/>
<dbReference type="Pfam" id="PF00646">
    <property type="entry name" value="F-box"/>
    <property type="match status" value="1"/>
</dbReference>
<feature type="domain" description="F-box" evidence="1">
    <location>
        <begin position="4"/>
        <end position="51"/>
    </location>
</feature>
<dbReference type="InterPro" id="IPR036047">
    <property type="entry name" value="F-box-like_dom_sf"/>
</dbReference>
<sequence length="308" mass="35957">MTRPLSFSDLPTEILFKILEELDPIHRLLTRNVSRQLRSIIDCLDPAIREVIFFDDKGDVKCFIYSNHDSRKNAIRFQEGCKVDYKIRKNTVEGACHVDLALHFLRPILSNPKLKLESFRLSQAGESIENLDRFLEFFGKNLRIHAKNLEVRVDRSINLDPIMALFQPGTLEFIQIDVTKGYQCDLETFLDTEYFKRAKKVECMNTAALDPVLIDKFLHLSEFDVHVCSLSLENVMKMKENLSKSWENFERCCIASVERLDLDEIAAAVDEEVLHNVYFEWEFPIPDTNHLLYFEFFENSLIILRILG</sequence>
<dbReference type="eggNOG" id="ENOG502TKF5">
    <property type="taxonomic scope" value="Eukaryota"/>
</dbReference>
<evidence type="ECO:0000313" key="2">
    <source>
        <dbReference type="EMBL" id="EGT45251.1"/>
    </source>
</evidence>
<reference evidence="3" key="1">
    <citation type="submission" date="2011-07" db="EMBL/GenBank/DDBJ databases">
        <authorList>
            <consortium name="Caenorhabditis brenneri Sequencing and Analysis Consortium"/>
            <person name="Wilson R.K."/>
        </authorList>
    </citation>
    <scope>NUCLEOTIDE SEQUENCE [LARGE SCALE GENOMIC DNA]</scope>
    <source>
        <strain evidence="3">PB2801</strain>
    </source>
</reference>
<accession>G0MW06</accession>
<dbReference type="OMA" id="WENFERC"/>
<proteinExistence type="predicted"/>
<dbReference type="Proteomes" id="UP000008068">
    <property type="component" value="Unassembled WGS sequence"/>
</dbReference>
<dbReference type="SMART" id="SM00256">
    <property type="entry name" value="FBOX"/>
    <property type="match status" value="1"/>
</dbReference>
<dbReference type="FunCoup" id="G0MW06">
    <property type="interactions" value="2376"/>
</dbReference>
<name>G0MW06_CAEBE</name>
<dbReference type="EMBL" id="GL379815">
    <property type="protein sequence ID" value="EGT45251.1"/>
    <property type="molecule type" value="Genomic_DNA"/>
</dbReference>
<organism evidence="3">
    <name type="scientific">Caenorhabditis brenneri</name>
    <name type="common">Nematode worm</name>
    <dbReference type="NCBI Taxonomy" id="135651"/>
    <lineage>
        <taxon>Eukaryota</taxon>
        <taxon>Metazoa</taxon>
        <taxon>Ecdysozoa</taxon>
        <taxon>Nematoda</taxon>
        <taxon>Chromadorea</taxon>
        <taxon>Rhabditida</taxon>
        <taxon>Rhabditina</taxon>
        <taxon>Rhabditomorpha</taxon>
        <taxon>Rhabditoidea</taxon>
        <taxon>Rhabditidae</taxon>
        <taxon>Peloderinae</taxon>
        <taxon>Caenorhabditis</taxon>
    </lineage>
</organism>
<dbReference type="InterPro" id="IPR002900">
    <property type="entry name" value="DUF38/FTH_CAE_spp"/>
</dbReference>